<dbReference type="SUPFAM" id="SSF69572">
    <property type="entry name" value="Activating enzymes of the ubiquitin-like proteins"/>
    <property type="match status" value="1"/>
</dbReference>
<dbReference type="InterPro" id="IPR000594">
    <property type="entry name" value="ThiF_NAD_FAD-bd"/>
</dbReference>
<dbReference type="RefSeq" id="WP_265765570.1">
    <property type="nucleotide sequence ID" value="NZ_JAGGJA010000005.1"/>
</dbReference>
<evidence type="ECO:0000259" key="1">
    <source>
        <dbReference type="Pfam" id="PF00899"/>
    </source>
</evidence>
<accession>A0ABT3PLL6</accession>
<organism evidence="2 3">
    <name type="scientific">Fodinibius salsisoli</name>
    <dbReference type="NCBI Taxonomy" id="2820877"/>
    <lineage>
        <taxon>Bacteria</taxon>
        <taxon>Pseudomonadati</taxon>
        <taxon>Balneolota</taxon>
        <taxon>Balneolia</taxon>
        <taxon>Balneolales</taxon>
        <taxon>Balneolaceae</taxon>
        <taxon>Fodinibius</taxon>
    </lineage>
</organism>
<name>A0ABT3PLL6_9BACT</name>
<reference evidence="2 3" key="1">
    <citation type="submission" date="2021-03" db="EMBL/GenBank/DDBJ databases">
        <title>Aliifodinibius sp. nov., a new bacterium isolated from saline soil.</title>
        <authorList>
            <person name="Galisteo C."/>
            <person name="De La Haba R."/>
            <person name="Sanchez-Porro C."/>
            <person name="Ventosa A."/>
        </authorList>
    </citation>
    <scope>NUCLEOTIDE SEQUENCE [LARGE SCALE GENOMIC DNA]</scope>
    <source>
        <strain evidence="2 3">1BSP15-2V2</strain>
    </source>
</reference>
<protein>
    <submittedName>
        <fullName evidence="2">ThiF family adenylyltransferase</fullName>
    </submittedName>
</protein>
<comment type="caution">
    <text evidence="2">The sequence shown here is derived from an EMBL/GenBank/DDBJ whole genome shotgun (WGS) entry which is preliminary data.</text>
</comment>
<dbReference type="Gene3D" id="3.40.50.720">
    <property type="entry name" value="NAD(P)-binding Rossmann-like Domain"/>
    <property type="match status" value="1"/>
</dbReference>
<keyword evidence="2" id="KW-0808">Transferase</keyword>
<gene>
    <name evidence="2" type="ORF">J6I44_08175</name>
</gene>
<sequence>MINDYPLIRETEFSAVITSLTESIDPYGDFQITDSLTDCKASISVGKTELSTTYYTGGRGTVGILSKDPIDHIDWQDQSKIGAAMASTLAAAALLRKTIDKPVRSIAICAWNYEEVKLDAGNYPEVLNNKPDLGNSLIIGAGAVGSAFSYWLQLLGFKGSLALIDKDPVQLHNTNRSLLFIPDHSDWFTGPALNKVDVLGETFKGKCRSIAEWYDEVEEIKDEKFDIIYCLANERDVRTRIMSRYPLVVLHATTGHNWVSQLHRHIYGTDDCIRCRMNDIKEVKFECSKGEVKKDEETEVEAPINNRDAALPFLSTASGLFLYTLSLKMANGYVSQDKVNDWRMYFDFLHDPFRKGAQKCQSDCPYSGKDQMVRKIQSDNKYKEFVN</sequence>
<dbReference type="GO" id="GO:0016779">
    <property type="term" value="F:nucleotidyltransferase activity"/>
    <property type="evidence" value="ECO:0007669"/>
    <property type="project" value="UniProtKB-KW"/>
</dbReference>
<dbReference type="Proteomes" id="UP001207918">
    <property type="component" value="Unassembled WGS sequence"/>
</dbReference>
<dbReference type="InterPro" id="IPR035985">
    <property type="entry name" value="Ubiquitin-activating_enz"/>
</dbReference>
<keyword evidence="3" id="KW-1185">Reference proteome</keyword>
<feature type="domain" description="THIF-type NAD/FAD binding fold" evidence="1">
    <location>
        <begin position="137"/>
        <end position="275"/>
    </location>
</feature>
<evidence type="ECO:0000313" key="3">
    <source>
        <dbReference type="Proteomes" id="UP001207918"/>
    </source>
</evidence>
<keyword evidence="2" id="KW-0548">Nucleotidyltransferase</keyword>
<proteinExistence type="predicted"/>
<evidence type="ECO:0000313" key="2">
    <source>
        <dbReference type="EMBL" id="MCW9706831.1"/>
    </source>
</evidence>
<dbReference type="Pfam" id="PF00899">
    <property type="entry name" value="ThiF"/>
    <property type="match status" value="1"/>
</dbReference>
<dbReference type="EMBL" id="JAGGJA010000005">
    <property type="protein sequence ID" value="MCW9706831.1"/>
    <property type="molecule type" value="Genomic_DNA"/>
</dbReference>